<sequence>MIWRLSKTPMGRIYAPRKENIYVLVVMKGGDKVVTDLQRDRVDEDETMMGENEVLTDDISRVEDSLGDMQNDEHDAWVKLCMRPVGVKWPDPWCHPPTPDYDNNQWNLAILRVQENRLPKEMEVCPELYTNIIKSLTQQVGTTPICFFDKYHPLIECLAKWLGRHKLNDHEAWRKVKTGMGTKACWLDVEHGKCNQEETSQRKKKKKQKRQGINPFNNMHGKHPDLDTIEEGAMHGNDTRQEAIPVIASINLMGMGGFKTGHAKSKESNPKDNIKESHMSRMDNLFDDLVARRRNNVESGGLIYERNILNRPAKSAPPASSKKNSLASNQDRLTHPINTFHHGTPDQPLVGKPNTTRTHSNMVKDPSIELLETSIRFVLLDDEGNELPSIQEDTSQQPNDNENNFTQGNDRWRMKQERLINIKYMKLITQEQRYEAKRYVIDRLVPLDSSISEWPKPMLEYFRHLCSIYEFGDGTLATTHEKMNSNASLREEHDNMDTIIEEVESEEDGTAEMMKSDNPPIPITSEGTEEELASFEPTDMLVDGKKKVGVN</sequence>
<reference evidence="1 2" key="2">
    <citation type="journal article" date="2022" name="Mol. Ecol. Resour.">
        <title>The genomes of chicory, endive, great burdock and yacon provide insights into Asteraceae paleo-polyploidization history and plant inulin production.</title>
        <authorList>
            <person name="Fan W."/>
            <person name="Wang S."/>
            <person name="Wang H."/>
            <person name="Wang A."/>
            <person name="Jiang F."/>
            <person name="Liu H."/>
            <person name="Zhao H."/>
            <person name="Xu D."/>
            <person name="Zhang Y."/>
        </authorList>
    </citation>
    <scope>NUCLEOTIDE SEQUENCE [LARGE SCALE GENOMIC DNA]</scope>
    <source>
        <strain evidence="2">cv. Yunnan</strain>
        <tissue evidence="1">Leaves</tissue>
    </source>
</reference>
<gene>
    <name evidence="1" type="ORF">L1987_04455</name>
</gene>
<dbReference type="EMBL" id="CM042018">
    <property type="protein sequence ID" value="KAI3830317.1"/>
    <property type="molecule type" value="Genomic_DNA"/>
</dbReference>
<keyword evidence="2" id="KW-1185">Reference proteome</keyword>
<reference evidence="2" key="1">
    <citation type="journal article" date="2022" name="Mol. Ecol. Resour.">
        <title>The genomes of chicory, endive, great burdock and yacon provide insights into Asteraceae palaeo-polyploidization history and plant inulin production.</title>
        <authorList>
            <person name="Fan W."/>
            <person name="Wang S."/>
            <person name="Wang H."/>
            <person name="Wang A."/>
            <person name="Jiang F."/>
            <person name="Liu H."/>
            <person name="Zhao H."/>
            <person name="Xu D."/>
            <person name="Zhang Y."/>
        </authorList>
    </citation>
    <scope>NUCLEOTIDE SEQUENCE [LARGE SCALE GENOMIC DNA]</scope>
    <source>
        <strain evidence="2">cv. Yunnan</strain>
    </source>
</reference>
<comment type="caution">
    <text evidence="1">The sequence shown here is derived from an EMBL/GenBank/DDBJ whole genome shotgun (WGS) entry which is preliminary data.</text>
</comment>
<evidence type="ECO:0000313" key="2">
    <source>
        <dbReference type="Proteomes" id="UP001056120"/>
    </source>
</evidence>
<proteinExistence type="predicted"/>
<organism evidence="1 2">
    <name type="scientific">Smallanthus sonchifolius</name>
    <dbReference type="NCBI Taxonomy" id="185202"/>
    <lineage>
        <taxon>Eukaryota</taxon>
        <taxon>Viridiplantae</taxon>
        <taxon>Streptophyta</taxon>
        <taxon>Embryophyta</taxon>
        <taxon>Tracheophyta</taxon>
        <taxon>Spermatophyta</taxon>
        <taxon>Magnoliopsida</taxon>
        <taxon>eudicotyledons</taxon>
        <taxon>Gunneridae</taxon>
        <taxon>Pentapetalae</taxon>
        <taxon>asterids</taxon>
        <taxon>campanulids</taxon>
        <taxon>Asterales</taxon>
        <taxon>Asteraceae</taxon>
        <taxon>Asteroideae</taxon>
        <taxon>Heliantheae alliance</taxon>
        <taxon>Millerieae</taxon>
        <taxon>Smallanthus</taxon>
    </lineage>
</organism>
<name>A0ACB9KDH8_9ASTR</name>
<protein>
    <submittedName>
        <fullName evidence="1">Uncharacterized protein</fullName>
    </submittedName>
</protein>
<evidence type="ECO:0000313" key="1">
    <source>
        <dbReference type="EMBL" id="KAI3830317.1"/>
    </source>
</evidence>
<dbReference type="Proteomes" id="UP001056120">
    <property type="component" value="Linkage Group LG01"/>
</dbReference>
<accession>A0ACB9KDH8</accession>